<dbReference type="PROSITE" id="PS51036">
    <property type="entry name" value="ZF_A20"/>
    <property type="match status" value="1"/>
</dbReference>
<dbReference type="GO" id="GO:0008270">
    <property type="term" value="F:zinc ion binding"/>
    <property type="evidence" value="ECO:0007669"/>
    <property type="project" value="UniProtKB-KW"/>
</dbReference>
<feature type="domain" description="A20-type" evidence="5">
    <location>
        <begin position="408"/>
        <end position="436"/>
    </location>
</feature>
<proteinExistence type="predicted"/>
<organism evidence="6 7">
    <name type="scientific">Cymbomonas tetramitiformis</name>
    <dbReference type="NCBI Taxonomy" id="36881"/>
    <lineage>
        <taxon>Eukaryota</taxon>
        <taxon>Viridiplantae</taxon>
        <taxon>Chlorophyta</taxon>
        <taxon>Pyramimonadophyceae</taxon>
        <taxon>Pyramimonadales</taxon>
        <taxon>Pyramimonadaceae</taxon>
        <taxon>Cymbomonas</taxon>
    </lineage>
</organism>
<dbReference type="GO" id="GO:0003677">
    <property type="term" value="F:DNA binding"/>
    <property type="evidence" value="ECO:0007669"/>
    <property type="project" value="InterPro"/>
</dbReference>
<evidence type="ECO:0000259" key="5">
    <source>
        <dbReference type="PROSITE" id="PS51036"/>
    </source>
</evidence>
<gene>
    <name evidence="6" type="ORF">CYMTET_41572</name>
</gene>
<evidence type="ECO:0000256" key="3">
    <source>
        <dbReference type="ARBA" id="ARBA00022833"/>
    </source>
</evidence>
<dbReference type="Pfam" id="PF01754">
    <property type="entry name" value="zf-A20"/>
    <property type="match status" value="1"/>
</dbReference>
<name>A0AAE0C7J9_9CHLO</name>
<evidence type="ECO:0000256" key="1">
    <source>
        <dbReference type="ARBA" id="ARBA00022723"/>
    </source>
</evidence>
<protein>
    <recommendedName>
        <fullName evidence="5">A20-type domain-containing protein</fullName>
    </recommendedName>
</protein>
<evidence type="ECO:0000256" key="4">
    <source>
        <dbReference type="SAM" id="MobiDB-lite"/>
    </source>
</evidence>
<keyword evidence="1" id="KW-0479">Metal-binding</keyword>
<dbReference type="InterPro" id="IPR002653">
    <property type="entry name" value="Znf_A20"/>
</dbReference>
<keyword evidence="2" id="KW-0863">Zinc-finger</keyword>
<comment type="caution">
    <text evidence="6">The sequence shown here is derived from an EMBL/GenBank/DDBJ whole genome shotgun (WGS) entry which is preliminary data.</text>
</comment>
<dbReference type="AlphaFoldDB" id="A0AAE0C7J9"/>
<evidence type="ECO:0000256" key="2">
    <source>
        <dbReference type="ARBA" id="ARBA00022771"/>
    </source>
</evidence>
<keyword evidence="3" id="KW-0862">Zinc</keyword>
<sequence>MVAQAAGCRSRRHTGSATHMQAAHLVDSDLALALELSAAEARGDATRTLRLPQEGANSETPKPRTSLAPPLEHHFAQRKGHVATGVLLEVGALDQFHMDWEPLIHKYGTASSICGYVTAATIKLLCAAITEATGEGEGAAAAETVEVESLRVVSRLLRDVRNPDVMKREVEAAMAEVDASRVTWIQEHPELFLDGAESVAGKNHRRGWVANYELSDLLKTRASAMPVTAGCFDFVRHNQFPEVGHATPDERVRITAEEARFGGAASGPAGNELTFGDNDSVFFVERFEAGAEETVMLSPEEYIAGAVDEALASSSDIYGVVEGVRAVAFDLNGHYSAGFTCSTKGGDKMLVFINSTSGTYLHSPIVCWYYDVVFPLAGAGELIPASSTQPPSAVGSVVAPVASVMGADVPAGRCIGGCGFFGTAANGGYCSKCRPK</sequence>
<keyword evidence="7" id="KW-1185">Reference proteome</keyword>
<reference evidence="6 7" key="1">
    <citation type="journal article" date="2015" name="Genome Biol. Evol.">
        <title>Comparative Genomics of a Bacterivorous Green Alga Reveals Evolutionary Causalities and Consequences of Phago-Mixotrophic Mode of Nutrition.</title>
        <authorList>
            <person name="Burns J.A."/>
            <person name="Paasch A."/>
            <person name="Narechania A."/>
            <person name="Kim E."/>
        </authorList>
    </citation>
    <scope>NUCLEOTIDE SEQUENCE [LARGE SCALE GENOMIC DNA]</scope>
    <source>
        <strain evidence="6 7">PLY_AMNH</strain>
    </source>
</reference>
<dbReference type="Proteomes" id="UP001190700">
    <property type="component" value="Unassembled WGS sequence"/>
</dbReference>
<feature type="region of interest" description="Disordered" evidence="4">
    <location>
        <begin position="45"/>
        <end position="68"/>
    </location>
</feature>
<accession>A0AAE0C7J9</accession>
<evidence type="ECO:0000313" key="6">
    <source>
        <dbReference type="EMBL" id="KAK3248990.1"/>
    </source>
</evidence>
<dbReference type="EMBL" id="LGRX02027652">
    <property type="protein sequence ID" value="KAK3248990.1"/>
    <property type="molecule type" value="Genomic_DNA"/>
</dbReference>
<evidence type="ECO:0000313" key="7">
    <source>
        <dbReference type="Proteomes" id="UP001190700"/>
    </source>
</evidence>